<feature type="non-terminal residue" evidence="2">
    <location>
        <position position="314"/>
    </location>
</feature>
<sequence>YSIRENKWMTFQNTLPSPLYLCVAILSEDNTYVHIIGGYNKGSVSTHMKTEVREWLSEKEMKKGIQLKVEKENEEEEEDEEEEEEKESGSEMNKIAKKKDVKNANVEIFFVLFCLHLIFNKVTKWWNERKQKDKTKIIERFKTLSNEQFGVWLLNQQKWKNEITKDDIDSICFSLDSHLALITTDEARKEEKELTAYVKVDERKTLIKMKELKFEELLYQSYHCLERKDFQKMRNEHVKLDLTNMKDNIIESDKDVKKEFKKSQPSFKIIWTPFHPIICGKTKTIKNALVMMIAISEYNDNPKWPDLPNMKEED</sequence>
<keyword evidence="3" id="KW-1185">Reference proteome</keyword>
<accession>X6LIB0</accession>
<reference evidence="2 3" key="1">
    <citation type="journal article" date="2013" name="Curr. Biol.">
        <title>The Genome of the Foraminiferan Reticulomyxa filosa.</title>
        <authorList>
            <person name="Glockner G."/>
            <person name="Hulsmann N."/>
            <person name="Schleicher M."/>
            <person name="Noegel A.A."/>
            <person name="Eichinger L."/>
            <person name="Gallinger C."/>
            <person name="Pawlowski J."/>
            <person name="Sierra R."/>
            <person name="Euteneuer U."/>
            <person name="Pillet L."/>
            <person name="Moustafa A."/>
            <person name="Platzer M."/>
            <person name="Groth M."/>
            <person name="Szafranski K."/>
            <person name="Schliwa M."/>
        </authorList>
    </citation>
    <scope>NUCLEOTIDE SEQUENCE [LARGE SCALE GENOMIC DNA]</scope>
</reference>
<comment type="caution">
    <text evidence="2">The sequence shown here is derived from an EMBL/GenBank/DDBJ whole genome shotgun (WGS) entry which is preliminary data.</text>
</comment>
<dbReference type="AlphaFoldDB" id="X6LIB0"/>
<feature type="compositionally biased region" description="Acidic residues" evidence="1">
    <location>
        <begin position="72"/>
        <end position="86"/>
    </location>
</feature>
<name>X6LIB0_RETFI</name>
<evidence type="ECO:0000256" key="1">
    <source>
        <dbReference type="SAM" id="MobiDB-lite"/>
    </source>
</evidence>
<feature type="region of interest" description="Disordered" evidence="1">
    <location>
        <begin position="67"/>
        <end position="95"/>
    </location>
</feature>
<protein>
    <submittedName>
        <fullName evidence="2">Uncharacterized protein</fullName>
    </submittedName>
</protein>
<proteinExistence type="predicted"/>
<organism evidence="2 3">
    <name type="scientific">Reticulomyxa filosa</name>
    <dbReference type="NCBI Taxonomy" id="46433"/>
    <lineage>
        <taxon>Eukaryota</taxon>
        <taxon>Sar</taxon>
        <taxon>Rhizaria</taxon>
        <taxon>Retaria</taxon>
        <taxon>Foraminifera</taxon>
        <taxon>Monothalamids</taxon>
        <taxon>Reticulomyxidae</taxon>
        <taxon>Reticulomyxa</taxon>
    </lineage>
</organism>
<evidence type="ECO:0000313" key="3">
    <source>
        <dbReference type="Proteomes" id="UP000023152"/>
    </source>
</evidence>
<gene>
    <name evidence="2" type="ORF">RFI_36091</name>
</gene>
<feature type="non-terminal residue" evidence="2">
    <location>
        <position position="1"/>
    </location>
</feature>
<dbReference type="EMBL" id="ASPP01038542">
    <property type="protein sequence ID" value="ETO01349.1"/>
    <property type="molecule type" value="Genomic_DNA"/>
</dbReference>
<evidence type="ECO:0000313" key="2">
    <source>
        <dbReference type="EMBL" id="ETO01349.1"/>
    </source>
</evidence>
<dbReference type="Proteomes" id="UP000023152">
    <property type="component" value="Unassembled WGS sequence"/>
</dbReference>